<proteinExistence type="predicted"/>
<dbReference type="Proteomes" id="UP000767334">
    <property type="component" value="Unassembled WGS sequence"/>
</dbReference>
<reference evidence="1 2" key="1">
    <citation type="journal article" date="2021" name="Sci. Rep.">
        <title>The distribution of antibiotic resistance genes in chicken gut microbiota commensals.</title>
        <authorList>
            <person name="Juricova H."/>
            <person name="Matiasovicova J."/>
            <person name="Kubasova T."/>
            <person name="Cejkova D."/>
            <person name="Rychlik I."/>
        </authorList>
    </citation>
    <scope>NUCLEOTIDE SEQUENCE [LARGE SCALE GENOMIC DNA]</scope>
    <source>
        <strain evidence="1 2">An435</strain>
    </source>
</reference>
<gene>
    <name evidence="1" type="ORF">H6A19_15075</name>
</gene>
<keyword evidence="2" id="KW-1185">Reference proteome</keyword>
<evidence type="ECO:0008006" key="3">
    <source>
        <dbReference type="Google" id="ProtNLM"/>
    </source>
</evidence>
<evidence type="ECO:0000313" key="2">
    <source>
        <dbReference type="Proteomes" id="UP000767334"/>
    </source>
</evidence>
<dbReference type="RefSeq" id="WP_204572643.1">
    <property type="nucleotide sequence ID" value="NZ_JACJLL010000139.1"/>
</dbReference>
<dbReference type="EMBL" id="JACJLL010000139">
    <property type="protein sequence ID" value="MBM6820637.1"/>
    <property type="molecule type" value="Genomic_DNA"/>
</dbReference>
<accession>A0ABS2FKV7</accession>
<name>A0ABS2FKV7_9CLOT</name>
<protein>
    <recommendedName>
        <fullName evidence="3">Phage protein</fullName>
    </recommendedName>
</protein>
<evidence type="ECO:0000313" key="1">
    <source>
        <dbReference type="EMBL" id="MBM6820637.1"/>
    </source>
</evidence>
<comment type="caution">
    <text evidence="1">The sequence shown here is derived from an EMBL/GenBank/DDBJ whole genome shotgun (WGS) entry which is preliminary data.</text>
</comment>
<sequence>MSSFNLNKVVLELEIGEENYIATVDVKTVAHYKKENKSSFLQDIQKVGEMDEEVIIKLLGSIVRKSEKSAPVGVKFFEQYNPLAVVEQFTPVLVEVLGLNMPEATNEAEKK</sequence>
<organism evidence="1 2">
    <name type="scientific">Clostridium saudiense</name>
    <dbReference type="NCBI Taxonomy" id="1414720"/>
    <lineage>
        <taxon>Bacteria</taxon>
        <taxon>Bacillati</taxon>
        <taxon>Bacillota</taxon>
        <taxon>Clostridia</taxon>
        <taxon>Eubacteriales</taxon>
        <taxon>Clostridiaceae</taxon>
        <taxon>Clostridium</taxon>
    </lineage>
</organism>